<feature type="transmembrane region" description="Helical" evidence="1">
    <location>
        <begin position="193"/>
        <end position="212"/>
    </location>
</feature>
<feature type="domain" description="EamA" evidence="2">
    <location>
        <begin position="138"/>
        <end position="264"/>
    </location>
</feature>
<evidence type="ECO:0000259" key="2">
    <source>
        <dbReference type="Pfam" id="PF00892"/>
    </source>
</evidence>
<dbReference type="InterPro" id="IPR000620">
    <property type="entry name" value="EamA_dom"/>
</dbReference>
<dbReference type="GO" id="GO:0016020">
    <property type="term" value="C:membrane"/>
    <property type="evidence" value="ECO:0007669"/>
    <property type="project" value="InterPro"/>
</dbReference>
<sequence length="289" mass="30563">MAASMAGFTFNDALTKSVTGDLTVAQIMFVRGAITTILVYAVARRLGALDHIRNILQPLILCRIAFETLAAVAFLSALGQVPLANASAILQSLPLAVTLGAALIYREPVGWRRWTAIGLGFLGVMVIIKPGPEGFTLASLYVVLSVITAAGRDLVTRKIDPRVSSLTVTLFTASSISLAGLLLVPAFGGWQPVSVNTFARIALASAFLFVGYQSIIMAMRLGEISFIAPFRYTSLLWAVALGMIFFGETPDLSMGVGAAIVIGSGLYTFYREKQRKAALASASEPGSPG</sequence>
<feature type="transmembrane region" description="Helical" evidence="1">
    <location>
        <begin position="55"/>
        <end position="77"/>
    </location>
</feature>
<accession>A0A504UC73</accession>
<comment type="caution">
    <text evidence="3">The sequence shown here is derived from an EMBL/GenBank/DDBJ whole genome shotgun (WGS) entry which is preliminary data.</text>
</comment>
<gene>
    <name evidence="3" type="ORF">FJQ55_11230</name>
</gene>
<dbReference type="OrthoDB" id="7165334at2"/>
<organism evidence="3 4">
    <name type="scientific">Rhizobium glycinendophyticum</name>
    <dbReference type="NCBI Taxonomy" id="2589807"/>
    <lineage>
        <taxon>Bacteria</taxon>
        <taxon>Pseudomonadati</taxon>
        <taxon>Pseudomonadota</taxon>
        <taxon>Alphaproteobacteria</taxon>
        <taxon>Hyphomicrobiales</taxon>
        <taxon>Rhizobiaceae</taxon>
        <taxon>Rhizobium/Agrobacterium group</taxon>
        <taxon>Rhizobium</taxon>
    </lineage>
</organism>
<keyword evidence="1" id="KW-1133">Transmembrane helix</keyword>
<feature type="transmembrane region" description="Helical" evidence="1">
    <location>
        <begin position="83"/>
        <end position="104"/>
    </location>
</feature>
<proteinExistence type="predicted"/>
<name>A0A504UC73_9HYPH</name>
<dbReference type="SUPFAM" id="SSF103481">
    <property type="entry name" value="Multidrug resistance efflux transporter EmrE"/>
    <property type="match status" value="2"/>
</dbReference>
<evidence type="ECO:0000256" key="1">
    <source>
        <dbReference type="SAM" id="Phobius"/>
    </source>
</evidence>
<dbReference type="AlphaFoldDB" id="A0A504UC73"/>
<feature type="transmembrane region" description="Helical" evidence="1">
    <location>
        <begin position="252"/>
        <end position="270"/>
    </location>
</feature>
<dbReference type="Gene3D" id="1.10.3730.20">
    <property type="match status" value="1"/>
</dbReference>
<evidence type="ECO:0000313" key="3">
    <source>
        <dbReference type="EMBL" id="TPP12129.1"/>
    </source>
</evidence>
<keyword evidence="4" id="KW-1185">Reference proteome</keyword>
<feature type="transmembrane region" description="Helical" evidence="1">
    <location>
        <begin position="134"/>
        <end position="151"/>
    </location>
</feature>
<feature type="transmembrane region" description="Helical" evidence="1">
    <location>
        <begin position="224"/>
        <end position="246"/>
    </location>
</feature>
<keyword evidence="1" id="KW-0472">Membrane</keyword>
<reference evidence="3 4" key="1">
    <citation type="submission" date="2019-06" db="EMBL/GenBank/DDBJ databases">
        <title>Rhizobium sp. CL12 isolated from roots of soybean.</title>
        <authorList>
            <person name="Wang C."/>
        </authorList>
    </citation>
    <scope>NUCLEOTIDE SEQUENCE [LARGE SCALE GENOMIC DNA]</scope>
    <source>
        <strain evidence="3 4">CL12</strain>
    </source>
</reference>
<feature type="transmembrane region" description="Helical" evidence="1">
    <location>
        <begin position="163"/>
        <end position="187"/>
    </location>
</feature>
<feature type="transmembrane region" description="Helical" evidence="1">
    <location>
        <begin position="111"/>
        <end position="128"/>
    </location>
</feature>
<dbReference type="PANTHER" id="PTHR22911:SF135">
    <property type="entry name" value="BLR4310 PROTEIN"/>
    <property type="match status" value="1"/>
</dbReference>
<protein>
    <submittedName>
        <fullName evidence="3">DMT family transporter</fullName>
    </submittedName>
</protein>
<feature type="transmembrane region" description="Helical" evidence="1">
    <location>
        <begin position="24"/>
        <end position="43"/>
    </location>
</feature>
<dbReference type="EMBL" id="VFYP01000001">
    <property type="protein sequence ID" value="TPP12129.1"/>
    <property type="molecule type" value="Genomic_DNA"/>
</dbReference>
<dbReference type="PANTHER" id="PTHR22911">
    <property type="entry name" value="ACYL-MALONYL CONDENSING ENZYME-RELATED"/>
    <property type="match status" value="1"/>
</dbReference>
<evidence type="ECO:0000313" key="4">
    <source>
        <dbReference type="Proteomes" id="UP000316429"/>
    </source>
</evidence>
<dbReference type="Pfam" id="PF00892">
    <property type="entry name" value="EamA"/>
    <property type="match status" value="2"/>
</dbReference>
<keyword evidence="1" id="KW-0812">Transmembrane</keyword>
<dbReference type="Proteomes" id="UP000316429">
    <property type="component" value="Unassembled WGS sequence"/>
</dbReference>
<feature type="domain" description="EamA" evidence="2">
    <location>
        <begin position="4"/>
        <end position="128"/>
    </location>
</feature>
<dbReference type="InterPro" id="IPR037185">
    <property type="entry name" value="EmrE-like"/>
</dbReference>